<comment type="subcellular location">
    <subcellularLocation>
        <location evidence="3">Cytoplasm</location>
    </subcellularLocation>
</comment>
<comment type="caution">
    <text evidence="4">The sequence shown here is derived from an EMBL/GenBank/DDBJ whole genome shotgun (WGS) entry which is preliminary data.</text>
</comment>
<dbReference type="Pfam" id="PF13083">
    <property type="entry name" value="KH_KhpA-B"/>
    <property type="match status" value="1"/>
</dbReference>
<reference evidence="4 5" key="1">
    <citation type="submission" date="2019-03" db="EMBL/GenBank/DDBJ databases">
        <title>Genomic Encyclopedia of Type Strains, Phase IV (KMG-IV): sequencing the most valuable type-strain genomes for metagenomic binning, comparative biology and taxonomic classification.</title>
        <authorList>
            <person name="Goeker M."/>
        </authorList>
    </citation>
    <scope>NUCLEOTIDE SEQUENCE [LARGE SCALE GENOMIC DNA]</scope>
    <source>
        <strain evidence="4 5">DSM 45707</strain>
    </source>
</reference>
<dbReference type="Proteomes" id="UP000294937">
    <property type="component" value="Unassembled WGS sequence"/>
</dbReference>
<dbReference type="InterPro" id="IPR020627">
    <property type="entry name" value="KhpA"/>
</dbReference>
<evidence type="ECO:0000313" key="5">
    <source>
        <dbReference type="Proteomes" id="UP000294937"/>
    </source>
</evidence>
<keyword evidence="3" id="KW-0133">Cell shape</keyword>
<dbReference type="InterPro" id="IPR015946">
    <property type="entry name" value="KH_dom-like_a/b"/>
</dbReference>
<dbReference type="PROSITE" id="PS50084">
    <property type="entry name" value="KH_TYPE_1"/>
    <property type="match status" value="1"/>
</dbReference>
<dbReference type="PANTHER" id="PTHR34654:SF1">
    <property type="entry name" value="RNA-BINDING PROTEIN KHPA"/>
    <property type="match status" value="1"/>
</dbReference>
<accession>A0A4R3L0R3</accession>
<comment type="subunit">
    <text evidence="3">Forms a complex with KhpB.</text>
</comment>
<dbReference type="GO" id="GO:0009252">
    <property type="term" value="P:peptidoglycan biosynthetic process"/>
    <property type="evidence" value="ECO:0007669"/>
    <property type="project" value="UniProtKB-UniRule"/>
</dbReference>
<dbReference type="EMBL" id="SMAG01000009">
    <property type="protein sequence ID" value="TCS93123.1"/>
    <property type="molecule type" value="Genomic_DNA"/>
</dbReference>
<dbReference type="InterPro" id="IPR009019">
    <property type="entry name" value="KH_sf_prok-type"/>
</dbReference>
<dbReference type="HAMAP" id="MF_00088">
    <property type="entry name" value="KhpA"/>
    <property type="match status" value="1"/>
</dbReference>
<keyword evidence="3" id="KW-0961">Cell wall biogenesis/degradation</keyword>
<keyword evidence="2 3" id="KW-0694">RNA-binding</keyword>
<dbReference type="CDD" id="cd22533">
    <property type="entry name" value="KH-II_YlqC-like"/>
    <property type="match status" value="1"/>
</dbReference>
<keyword evidence="3" id="KW-0143">Chaperone</keyword>
<sequence>MKQLIELIAQSLVDHPEQVSIHERVTEQAIIYELTVANEDKGKVIGKQGRVVKAVRSVVGAAAVKENKRVMIEIV</sequence>
<keyword evidence="5" id="KW-1185">Reference proteome</keyword>
<comment type="similarity">
    <text evidence="3">Belongs to the KhpA RNA-binding protein family.</text>
</comment>
<evidence type="ECO:0000256" key="1">
    <source>
        <dbReference type="ARBA" id="ARBA00022490"/>
    </source>
</evidence>
<keyword evidence="1 3" id="KW-0963">Cytoplasm</keyword>
<dbReference type="Gene3D" id="3.30.300.20">
    <property type="match status" value="1"/>
</dbReference>
<name>A0A4R3L0R3_9BACL</name>
<dbReference type="GO" id="GO:0071555">
    <property type="term" value="P:cell wall organization"/>
    <property type="evidence" value="ECO:0007669"/>
    <property type="project" value="UniProtKB-KW"/>
</dbReference>
<dbReference type="RefSeq" id="WP_131926248.1">
    <property type="nucleotide sequence ID" value="NZ_SMAG01000009.1"/>
</dbReference>
<proteinExistence type="inferred from homology"/>
<dbReference type="AlphaFoldDB" id="A0A4R3L0R3"/>
<dbReference type="PANTHER" id="PTHR34654">
    <property type="entry name" value="UPF0109 PROTEIN SCO5592"/>
    <property type="match status" value="1"/>
</dbReference>
<evidence type="ECO:0000313" key="4">
    <source>
        <dbReference type="EMBL" id="TCS93123.1"/>
    </source>
</evidence>
<dbReference type="SUPFAM" id="SSF54814">
    <property type="entry name" value="Prokaryotic type KH domain (KH-domain type II)"/>
    <property type="match status" value="1"/>
</dbReference>
<dbReference type="GO" id="GO:0003723">
    <property type="term" value="F:RNA binding"/>
    <property type="evidence" value="ECO:0007669"/>
    <property type="project" value="UniProtKB-UniRule"/>
</dbReference>
<evidence type="ECO:0000256" key="2">
    <source>
        <dbReference type="ARBA" id="ARBA00022884"/>
    </source>
</evidence>
<protein>
    <recommendedName>
        <fullName evidence="3">RNA-binding protein KhpA</fullName>
    </recommendedName>
    <alternativeName>
        <fullName evidence="3">KH-domain protein A</fullName>
    </alternativeName>
</protein>
<dbReference type="GO" id="GO:0005737">
    <property type="term" value="C:cytoplasm"/>
    <property type="evidence" value="ECO:0007669"/>
    <property type="project" value="UniProtKB-SubCell"/>
</dbReference>
<dbReference type="NCBIfam" id="NF001748">
    <property type="entry name" value="PRK00468.1"/>
    <property type="match status" value="1"/>
</dbReference>
<evidence type="ECO:0000256" key="3">
    <source>
        <dbReference type="HAMAP-Rule" id="MF_00088"/>
    </source>
</evidence>
<dbReference type="OrthoDB" id="9812389at2"/>
<gene>
    <name evidence="3" type="primary">khpA</name>
    <name evidence="4" type="ORF">EDD58_10965</name>
</gene>
<dbReference type="GO" id="GO:0008360">
    <property type="term" value="P:regulation of cell shape"/>
    <property type="evidence" value="ECO:0007669"/>
    <property type="project" value="UniProtKB-KW"/>
</dbReference>
<organism evidence="4 5">
    <name type="scientific">Hazenella coriacea</name>
    <dbReference type="NCBI Taxonomy" id="1179467"/>
    <lineage>
        <taxon>Bacteria</taxon>
        <taxon>Bacillati</taxon>
        <taxon>Bacillota</taxon>
        <taxon>Bacilli</taxon>
        <taxon>Bacillales</taxon>
        <taxon>Thermoactinomycetaceae</taxon>
        <taxon>Hazenella</taxon>
    </lineage>
</organism>
<comment type="function">
    <text evidence="3">A probable RNA chaperone. Forms a complex with KhpB which binds to cellular RNA and controls its expression. Plays a role in peptidoglycan (PG) homeostasis and cell length regulation.</text>
</comment>